<reference evidence="2" key="1">
    <citation type="submission" date="2015-05" db="EMBL/GenBank/DDBJ databases">
        <authorList>
            <consortium name="Pathogen Informatics"/>
        </authorList>
    </citation>
    <scope>NUCLEOTIDE SEQUENCE [LARGE SCALE GENOMIC DNA]</scope>
    <source>
        <strain evidence="2">M72</strain>
    </source>
</reference>
<name>A0A0M6WW53_9FIRM</name>
<protein>
    <submittedName>
        <fullName evidence="1">Uncharacterized protein</fullName>
    </submittedName>
</protein>
<dbReference type="RefSeq" id="WP_141652748.1">
    <property type="nucleotide sequence ID" value="NZ_CP173697.1"/>
</dbReference>
<keyword evidence="2" id="KW-1185">Reference proteome</keyword>
<sequence>MVTKNAVFMRAVAFRKRLNRIQKYEELLKYQYAMAISLHDYDDDKELKSKMKEIQNHIYKFVASKNSDSLENEIAEVQKLKDEIYLLINRKHQEEWKKQKYEVTLEK</sequence>
<gene>
    <name evidence="1" type="ORF">M72_31551</name>
</gene>
<accession>A0A0M6WW53</accession>
<organism evidence="1 2">
    <name type="scientific">Roseburia faecis</name>
    <dbReference type="NCBI Taxonomy" id="301302"/>
    <lineage>
        <taxon>Bacteria</taxon>
        <taxon>Bacillati</taxon>
        <taxon>Bacillota</taxon>
        <taxon>Clostridia</taxon>
        <taxon>Lachnospirales</taxon>
        <taxon>Lachnospiraceae</taxon>
        <taxon>Roseburia</taxon>
    </lineage>
</organism>
<evidence type="ECO:0000313" key="2">
    <source>
        <dbReference type="Proteomes" id="UP000049979"/>
    </source>
</evidence>
<evidence type="ECO:0000313" key="1">
    <source>
        <dbReference type="EMBL" id="CRL41806.1"/>
    </source>
</evidence>
<dbReference type="AlphaFoldDB" id="A0A0M6WW53"/>
<dbReference type="EMBL" id="CVRR01000050">
    <property type="protein sequence ID" value="CRL41806.1"/>
    <property type="molecule type" value="Genomic_DNA"/>
</dbReference>
<proteinExistence type="predicted"/>
<dbReference type="Proteomes" id="UP000049979">
    <property type="component" value="Unassembled WGS sequence"/>
</dbReference>